<evidence type="ECO:0000313" key="5">
    <source>
        <dbReference type="EMBL" id="EME47904.1"/>
    </source>
</evidence>
<dbReference type="PANTHER" id="PTHR24320:SF282">
    <property type="entry name" value="WW DOMAIN-CONTAINING OXIDOREDUCTASE"/>
    <property type="match status" value="1"/>
</dbReference>
<keyword evidence="3" id="KW-0521">NADP</keyword>
<reference evidence="5 6" key="2">
    <citation type="journal article" date="2012" name="PLoS Pathog.">
        <title>Diverse lifestyles and strategies of plant pathogenesis encoded in the genomes of eighteen Dothideomycetes fungi.</title>
        <authorList>
            <person name="Ohm R.A."/>
            <person name="Feau N."/>
            <person name="Henrissat B."/>
            <person name="Schoch C.L."/>
            <person name="Horwitz B.A."/>
            <person name="Barry K.W."/>
            <person name="Condon B.J."/>
            <person name="Copeland A.C."/>
            <person name="Dhillon B."/>
            <person name="Glaser F."/>
            <person name="Hesse C.N."/>
            <person name="Kosti I."/>
            <person name="LaButti K."/>
            <person name="Lindquist E.A."/>
            <person name="Lucas S."/>
            <person name="Salamov A.A."/>
            <person name="Bradshaw R.E."/>
            <person name="Ciuffetti L."/>
            <person name="Hamelin R.C."/>
            <person name="Kema G.H.J."/>
            <person name="Lawrence C."/>
            <person name="Scott J.A."/>
            <person name="Spatafora J.W."/>
            <person name="Turgeon B.G."/>
            <person name="de Wit P.J.G.M."/>
            <person name="Zhong S."/>
            <person name="Goodwin S.B."/>
            <person name="Grigoriev I.V."/>
        </authorList>
    </citation>
    <scope>NUCLEOTIDE SEQUENCE [LARGE SCALE GENOMIC DNA]</scope>
    <source>
        <strain evidence="6">NZE10 / CBS 128990</strain>
    </source>
</reference>
<organism evidence="5 6">
    <name type="scientific">Dothistroma septosporum (strain NZE10 / CBS 128990)</name>
    <name type="common">Red band needle blight fungus</name>
    <name type="synonym">Mycosphaerella pini</name>
    <dbReference type="NCBI Taxonomy" id="675120"/>
    <lineage>
        <taxon>Eukaryota</taxon>
        <taxon>Fungi</taxon>
        <taxon>Dikarya</taxon>
        <taxon>Ascomycota</taxon>
        <taxon>Pezizomycotina</taxon>
        <taxon>Dothideomycetes</taxon>
        <taxon>Dothideomycetidae</taxon>
        <taxon>Mycosphaerellales</taxon>
        <taxon>Mycosphaerellaceae</taxon>
        <taxon>Dothistroma</taxon>
    </lineage>
</organism>
<dbReference type="eggNOG" id="KOG1208">
    <property type="taxonomic scope" value="Eukaryota"/>
</dbReference>
<keyword evidence="6" id="KW-1185">Reference proteome</keyword>
<comment type="pathway">
    <text evidence="1">Mycotoxin biosynthesis.</text>
</comment>
<dbReference type="InterPro" id="IPR036291">
    <property type="entry name" value="NAD(P)-bd_dom_sf"/>
</dbReference>
<sequence>MAFNPARDIKDLEGKVILVTGGNAGLGASKVKALAAHNPACIYLCCRKLESGQAVIDAIHQTIPEANVQVLQLDLNCFDSVKKCASEVDTKSDRLDILFLNAGISATSPALSYEGYEQQFGVNHMGHALLTQLLMPKLLETQHVTGSEPRIIVTSSIGGHRIAPKQGLVLDQMKTDGASIAPMVRYGHSKLANMLFARKLSQVYPSIIATSYHPGTVKTDIWSKADGAKLLTFLVAPLVWLTGVDSDTGAQTALWLATAEKGQIENGRYYAPKPWGMPKEGSKWAVDQKQTDELWEWTNAELAQHGAPGWPEKDSAKD</sequence>
<evidence type="ECO:0000256" key="3">
    <source>
        <dbReference type="ARBA" id="ARBA00022857"/>
    </source>
</evidence>
<gene>
    <name evidence="5" type="ORF">DOTSEDRAFT_69740</name>
</gene>
<dbReference type="OMA" id="TQLWCTV"/>
<proteinExistence type="inferred from homology"/>
<accession>N1Q094</accession>
<evidence type="ECO:0000256" key="2">
    <source>
        <dbReference type="ARBA" id="ARBA00006484"/>
    </source>
</evidence>
<evidence type="ECO:0000313" key="6">
    <source>
        <dbReference type="Proteomes" id="UP000016933"/>
    </source>
</evidence>
<dbReference type="Pfam" id="PF00106">
    <property type="entry name" value="adh_short"/>
    <property type="match status" value="1"/>
</dbReference>
<dbReference type="PANTHER" id="PTHR24320">
    <property type="entry name" value="RETINOL DEHYDROGENASE"/>
    <property type="match status" value="1"/>
</dbReference>
<keyword evidence="4" id="KW-0560">Oxidoreductase</keyword>
<dbReference type="STRING" id="675120.N1Q094"/>
<evidence type="ECO:0000256" key="4">
    <source>
        <dbReference type="ARBA" id="ARBA00023002"/>
    </source>
</evidence>
<name>N1Q094_DOTSN</name>
<reference evidence="6" key="1">
    <citation type="journal article" date="2012" name="PLoS Genet.">
        <title>The genomes of the fungal plant pathogens Cladosporium fulvum and Dothistroma septosporum reveal adaptation to different hosts and lifestyles but also signatures of common ancestry.</title>
        <authorList>
            <person name="de Wit P.J.G.M."/>
            <person name="van der Burgt A."/>
            <person name="Oekmen B."/>
            <person name="Stergiopoulos I."/>
            <person name="Abd-Elsalam K.A."/>
            <person name="Aerts A.L."/>
            <person name="Bahkali A.H."/>
            <person name="Beenen H.G."/>
            <person name="Chettri P."/>
            <person name="Cox M.P."/>
            <person name="Datema E."/>
            <person name="de Vries R.P."/>
            <person name="Dhillon B."/>
            <person name="Ganley A.R."/>
            <person name="Griffiths S.A."/>
            <person name="Guo Y."/>
            <person name="Hamelin R.C."/>
            <person name="Henrissat B."/>
            <person name="Kabir M.S."/>
            <person name="Jashni M.K."/>
            <person name="Kema G."/>
            <person name="Klaubauf S."/>
            <person name="Lapidus A."/>
            <person name="Levasseur A."/>
            <person name="Lindquist E."/>
            <person name="Mehrabi R."/>
            <person name="Ohm R.A."/>
            <person name="Owen T.J."/>
            <person name="Salamov A."/>
            <person name="Schwelm A."/>
            <person name="Schijlen E."/>
            <person name="Sun H."/>
            <person name="van den Burg H.A."/>
            <person name="van Ham R.C.H.J."/>
            <person name="Zhang S."/>
            <person name="Goodwin S.B."/>
            <person name="Grigoriev I.V."/>
            <person name="Collemare J."/>
            <person name="Bradshaw R.E."/>
        </authorList>
    </citation>
    <scope>NUCLEOTIDE SEQUENCE [LARGE SCALE GENOMIC DNA]</scope>
    <source>
        <strain evidence="6">NZE10 / CBS 128990</strain>
    </source>
</reference>
<comment type="similarity">
    <text evidence="2">Belongs to the short-chain dehydrogenases/reductases (SDR) family.</text>
</comment>
<dbReference type="AlphaFoldDB" id="N1Q094"/>
<dbReference type="EMBL" id="KB446536">
    <property type="protein sequence ID" value="EME47904.1"/>
    <property type="molecule type" value="Genomic_DNA"/>
</dbReference>
<dbReference type="Proteomes" id="UP000016933">
    <property type="component" value="Unassembled WGS sequence"/>
</dbReference>
<protein>
    <submittedName>
        <fullName evidence="5">Uncharacterized protein</fullName>
    </submittedName>
</protein>
<dbReference type="PRINTS" id="PR00081">
    <property type="entry name" value="GDHRDH"/>
</dbReference>
<dbReference type="Gene3D" id="3.40.50.720">
    <property type="entry name" value="NAD(P)-binding Rossmann-like Domain"/>
    <property type="match status" value="1"/>
</dbReference>
<dbReference type="SUPFAM" id="SSF51735">
    <property type="entry name" value="NAD(P)-binding Rossmann-fold domains"/>
    <property type="match status" value="1"/>
</dbReference>
<dbReference type="OrthoDB" id="191139at2759"/>
<dbReference type="GO" id="GO:0016491">
    <property type="term" value="F:oxidoreductase activity"/>
    <property type="evidence" value="ECO:0007669"/>
    <property type="project" value="UniProtKB-KW"/>
</dbReference>
<dbReference type="HOGENOM" id="CLU_010194_44_6_1"/>
<dbReference type="InterPro" id="IPR002347">
    <property type="entry name" value="SDR_fam"/>
</dbReference>
<evidence type="ECO:0000256" key="1">
    <source>
        <dbReference type="ARBA" id="ARBA00004685"/>
    </source>
</evidence>